<comment type="caution">
    <text evidence="4">The sequence shown here is derived from an EMBL/GenBank/DDBJ whole genome shotgun (WGS) entry which is preliminary data.</text>
</comment>
<reference evidence="4" key="1">
    <citation type="submission" date="2021-06" db="EMBL/GenBank/DDBJ databases">
        <authorList>
            <person name="Criscuolo A."/>
        </authorList>
    </citation>
    <scope>NUCLEOTIDE SEQUENCE</scope>
    <source>
        <strain evidence="4">CIP111803</strain>
    </source>
</reference>
<evidence type="ECO:0000256" key="1">
    <source>
        <dbReference type="SAM" id="MobiDB-lite"/>
    </source>
</evidence>
<feature type="compositionally biased region" description="Basic and acidic residues" evidence="1">
    <location>
        <begin position="1"/>
        <end position="10"/>
    </location>
</feature>
<dbReference type="AlphaFoldDB" id="A0A916JXF5"/>
<evidence type="ECO:0000256" key="2">
    <source>
        <dbReference type="SAM" id="SignalP"/>
    </source>
</evidence>
<dbReference type="GO" id="GO:0009002">
    <property type="term" value="F:serine-type D-Ala-D-Ala carboxypeptidase activity"/>
    <property type="evidence" value="ECO:0007669"/>
    <property type="project" value="InterPro"/>
</dbReference>
<dbReference type="Proteomes" id="UP000693892">
    <property type="component" value="Unassembled WGS sequence"/>
</dbReference>
<feature type="signal peptide" evidence="2">
    <location>
        <begin position="1"/>
        <end position="44"/>
    </location>
</feature>
<dbReference type="EMBL" id="CAJVAP010000015">
    <property type="protein sequence ID" value="CAG7611935.1"/>
    <property type="molecule type" value="Genomic_DNA"/>
</dbReference>
<gene>
    <name evidence="4" type="ORF">LEUCIP111803_01504</name>
</gene>
<evidence type="ECO:0000259" key="3">
    <source>
        <dbReference type="Pfam" id="PF00768"/>
    </source>
</evidence>
<dbReference type="Pfam" id="PF00768">
    <property type="entry name" value="Peptidase_S11"/>
    <property type="match status" value="1"/>
</dbReference>
<feature type="region of interest" description="Disordered" evidence="1">
    <location>
        <begin position="1"/>
        <end position="22"/>
    </location>
</feature>
<dbReference type="GO" id="GO:0006508">
    <property type="term" value="P:proteolysis"/>
    <property type="evidence" value="ECO:0007669"/>
    <property type="project" value="InterPro"/>
</dbReference>
<evidence type="ECO:0000313" key="4">
    <source>
        <dbReference type="EMBL" id="CAG7611935.1"/>
    </source>
</evidence>
<organism evidence="4 5">
    <name type="scientific">Leucobacter soli</name>
    <dbReference type="NCBI Taxonomy" id="2812850"/>
    <lineage>
        <taxon>Bacteria</taxon>
        <taxon>Bacillati</taxon>
        <taxon>Actinomycetota</taxon>
        <taxon>Actinomycetes</taxon>
        <taxon>Micrococcales</taxon>
        <taxon>Microbacteriaceae</taxon>
        <taxon>Leucobacter</taxon>
    </lineage>
</organism>
<evidence type="ECO:0000313" key="5">
    <source>
        <dbReference type="Proteomes" id="UP000693892"/>
    </source>
</evidence>
<feature type="domain" description="Peptidase S11 D-alanyl-D-alanine carboxypeptidase A N-terminal" evidence="3">
    <location>
        <begin position="96"/>
        <end position="291"/>
    </location>
</feature>
<proteinExistence type="predicted"/>
<protein>
    <recommendedName>
        <fullName evidence="3">Peptidase S11 D-alanyl-D-alanine carboxypeptidase A N-terminal domain-containing protein</fullName>
    </recommendedName>
</protein>
<dbReference type="InterPro" id="IPR001967">
    <property type="entry name" value="Peptidase_S11_N"/>
</dbReference>
<keyword evidence="5" id="KW-1185">Reference proteome</keyword>
<name>A0A916JXF5_9MICO</name>
<feature type="chain" id="PRO_5036952662" description="Peptidase S11 D-alanyl-D-alanine carboxypeptidase A N-terminal domain-containing protein" evidence="2">
    <location>
        <begin position="45"/>
        <end position="428"/>
    </location>
</feature>
<feature type="compositionally biased region" description="Basic residues" evidence="1">
    <location>
        <begin position="11"/>
        <end position="22"/>
    </location>
</feature>
<accession>A0A916JXF5</accession>
<keyword evidence="2" id="KW-0732">Signal</keyword>
<dbReference type="RefSeq" id="WP_218115108.1">
    <property type="nucleotide sequence ID" value="NZ_CAJVAP010000015.1"/>
</dbReference>
<sequence>MTDAPPDTRRAQRTHRRFSRRRRRRLTVTATVAILLAAGGYATAAAAGPLPELQPVLTVDAEQTMKASTRPAKALVEDQDLPTAIGWGDGTKIWSNDSEAYPIASITKLVTVLVALEEQPLDPGEDGPVYTYSAADQQREAELRAQDAIMYPVPVGTEFTTRELLELILLPSANDYAIAYANWVFGDNESFIAAVDAWADAHGLESLTLVEPSGLSSENRASAADLVRIARIALRHETVLDFTGMERAEVPGVGLIETTNPLFDLMSDIVGFKTGSTTAAGYNLLSGRKTEVGDREMVTISATLARPSREARAASGYDTNDAMAGMTEVVVLALEDEELGYVTTWQGERIPIVGTAGADGTLVPGERTTRTITVRPIDGEAAGGAVIGEIAFDGPIPIDPVDIATTAPITEPDFWWRISHPGEVFGWN</sequence>